<dbReference type="EMBL" id="FMYK01000001">
    <property type="protein sequence ID" value="SDB82259.1"/>
    <property type="molecule type" value="Genomic_DNA"/>
</dbReference>
<gene>
    <name evidence="2" type="ORF">SAMN05421749_10177</name>
</gene>
<evidence type="ECO:0000313" key="2">
    <source>
        <dbReference type="EMBL" id="SDB82259.1"/>
    </source>
</evidence>
<organism evidence="2 3">
    <name type="scientific">Acinetobacter marinus</name>
    <dbReference type="NCBI Taxonomy" id="281375"/>
    <lineage>
        <taxon>Bacteria</taxon>
        <taxon>Pseudomonadati</taxon>
        <taxon>Pseudomonadota</taxon>
        <taxon>Gammaproteobacteria</taxon>
        <taxon>Moraxellales</taxon>
        <taxon>Moraxellaceae</taxon>
        <taxon>Acinetobacter</taxon>
    </lineage>
</organism>
<feature type="transmembrane region" description="Helical" evidence="1">
    <location>
        <begin position="66"/>
        <end position="87"/>
    </location>
</feature>
<evidence type="ECO:0000256" key="1">
    <source>
        <dbReference type="SAM" id="Phobius"/>
    </source>
</evidence>
<proteinExistence type="predicted"/>
<dbReference type="OrthoDB" id="6710521at2"/>
<evidence type="ECO:0000313" key="3">
    <source>
        <dbReference type="Proteomes" id="UP000242317"/>
    </source>
</evidence>
<name>A0A1G6GK25_9GAMM</name>
<feature type="transmembrane region" description="Helical" evidence="1">
    <location>
        <begin position="93"/>
        <end position="110"/>
    </location>
</feature>
<keyword evidence="3" id="KW-1185">Reference proteome</keyword>
<dbReference type="AlphaFoldDB" id="A0A1G6GK25"/>
<dbReference type="Pfam" id="PF11804">
    <property type="entry name" value="DUF3325"/>
    <property type="match status" value="1"/>
</dbReference>
<dbReference type="InterPro" id="IPR021762">
    <property type="entry name" value="DUF3325"/>
</dbReference>
<keyword evidence="1" id="KW-0472">Membrane</keyword>
<keyword evidence="1" id="KW-1133">Transmembrane helix</keyword>
<feature type="transmembrane region" description="Helical" evidence="1">
    <location>
        <begin position="42"/>
        <end position="59"/>
    </location>
</feature>
<dbReference type="RefSeq" id="WP_092614415.1">
    <property type="nucleotide sequence ID" value="NZ_FMYK01000001.1"/>
</dbReference>
<reference evidence="3" key="1">
    <citation type="submission" date="2016-09" db="EMBL/GenBank/DDBJ databases">
        <authorList>
            <person name="Varghese N."/>
            <person name="Submissions S."/>
        </authorList>
    </citation>
    <scope>NUCLEOTIDE SEQUENCE [LARGE SCALE GENOMIC DNA]</scope>
    <source>
        <strain evidence="3">ANC 3699</strain>
    </source>
</reference>
<dbReference type="Proteomes" id="UP000242317">
    <property type="component" value="Unassembled WGS sequence"/>
</dbReference>
<sequence>MSAWLLICVSVFAFSCLACSMQKHQRDIFTAKISDKQSRLFQVVGWLLLGLTAVVAIFWKGASIGLSEWMGCLTFSALMVGLCMTYFPKKIKWLNVVVGGLFGVFLVVSFV</sequence>
<evidence type="ECO:0008006" key="4">
    <source>
        <dbReference type="Google" id="ProtNLM"/>
    </source>
</evidence>
<protein>
    <recommendedName>
        <fullName evidence="4">DUF3325 domain-containing protein</fullName>
    </recommendedName>
</protein>
<accession>A0A1G6GK25</accession>
<keyword evidence="1" id="KW-0812">Transmembrane</keyword>